<reference evidence="1 2" key="1">
    <citation type="submission" date="2018-11" db="EMBL/GenBank/DDBJ databases">
        <title>Whole genome sequence of Streptomyces paromomycinus NBRC 15454(T).</title>
        <authorList>
            <person name="Komaki H."/>
            <person name="Tamura T."/>
        </authorList>
    </citation>
    <scope>NUCLEOTIDE SEQUENCE [LARGE SCALE GENOMIC DNA]</scope>
    <source>
        <strain evidence="1 2">NBRC 15454</strain>
    </source>
</reference>
<name>A0A401VTJ5_STREY</name>
<comment type="caution">
    <text evidence="1">The sequence shown here is derived from an EMBL/GenBank/DDBJ whole genome shotgun (WGS) entry which is preliminary data.</text>
</comment>
<dbReference type="AlphaFoldDB" id="A0A401VTJ5"/>
<dbReference type="RefSeq" id="WP_125050649.1">
    <property type="nucleotide sequence ID" value="NZ_BHZD01000001.1"/>
</dbReference>
<evidence type="ECO:0000313" key="2">
    <source>
        <dbReference type="Proteomes" id="UP000286746"/>
    </source>
</evidence>
<proteinExistence type="predicted"/>
<organism evidence="1 2">
    <name type="scientific">Streptomyces paromomycinus</name>
    <name type="common">Streptomyces rimosus subsp. paromomycinus</name>
    <dbReference type="NCBI Taxonomy" id="92743"/>
    <lineage>
        <taxon>Bacteria</taxon>
        <taxon>Bacillati</taxon>
        <taxon>Actinomycetota</taxon>
        <taxon>Actinomycetes</taxon>
        <taxon>Kitasatosporales</taxon>
        <taxon>Streptomycetaceae</taxon>
        <taxon>Streptomyces</taxon>
    </lineage>
</organism>
<dbReference type="Proteomes" id="UP000286746">
    <property type="component" value="Unassembled WGS sequence"/>
</dbReference>
<accession>A0A401VTJ5</accession>
<evidence type="ECO:0000313" key="1">
    <source>
        <dbReference type="EMBL" id="GCD40404.1"/>
    </source>
</evidence>
<gene>
    <name evidence="1" type="ORF">GKJPGBOP_00053</name>
</gene>
<protein>
    <submittedName>
        <fullName evidence="1">Uncharacterized protein</fullName>
    </submittedName>
</protein>
<keyword evidence="2" id="KW-1185">Reference proteome</keyword>
<sequence>MVTPALRARTWSGQTFDNPTEETLFDLLSEMNLRHRYLTVERLTTEPSGQHYMQVRLNDDWSCHLEYRDGGSEQRFQARVPGPFEMAGHDIAARVLTSWAFGVPGWKEALPWVQEQDPHGQP</sequence>
<dbReference type="EMBL" id="BHZD01000001">
    <property type="protein sequence ID" value="GCD40404.1"/>
    <property type="molecule type" value="Genomic_DNA"/>
</dbReference>